<feature type="region of interest" description="Disordered" evidence="1">
    <location>
        <begin position="44"/>
        <end position="66"/>
    </location>
</feature>
<evidence type="ECO:0000256" key="1">
    <source>
        <dbReference type="SAM" id="MobiDB-lite"/>
    </source>
</evidence>
<evidence type="ECO:0000313" key="3">
    <source>
        <dbReference type="EMBL" id="QFI71534.1"/>
    </source>
</evidence>
<dbReference type="Proteomes" id="UP000325641">
    <property type="component" value="Chromosome"/>
</dbReference>
<gene>
    <name evidence="3" type="ORF">F8237_03615</name>
</gene>
<evidence type="ECO:0000256" key="2">
    <source>
        <dbReference type="SAM" id="Phobius"/>
    </source>
</evidence>
<sequence>MPRGDEEEIAGRDVVLLFVFIAPAAARAFLVAANLYPSLFRKNRRATTSPQSSSVHDARGAPRPGDVITISRSYWKAETQARENGPKAPEGYCRTFGSTTTTSTLCLRICVATTAR</sequence>
<dbReference type="EMBL" id="CP044543">
    <property type="protein sequence ID" value="QFI71534.1"/>
    <property type="molecule type" value="Genomic_DNA"/>
</dbReference>
<keyword evidence="2" id="KW-0812">Transmembrane</keyword>
<feature type="transmembrane region" description="Helical" evidence="2">
    <location>
        <begin position="15"/>
        <end position="36"/>
    </location>
</feature>
<feature type="compositionally biased region" description="Polar residues" evidence="1">
    <location>
        <begin position="46"/>
        <end position="55"/>
    </location>
</feature>
<proteinExistence type="predicted"/>
<dbReference type="KEGG" id="bbet:F8237_03615"/>
<reference evidence="4" key="1">
    <citation type="submission" date="2019-10" db="EMBL/GenBank/DDBJ databases">
        <title>Complete Genome Sequence of Bradyrhizobium betae type strain PL7HG1T.</title>
        <authorList>
            <person name="Bromfield E.S.P."/>
            <person name="Cloutier S."/>
        </authorList>
    </citation>
    <scope>NUCLEOTIDE SEQUENCE [LARGE SCALE GENOMIC DNA]</scope>
    <source>
        <strain evidence="4">PL7HG1</strain>
    </source>
</reference>
<dbReference type="AlphaFoldDB" id="A0A5P6P0F5"/>
<organism evidence="3 4">
    <name type="scientific">Bradyrhizobium betae</name>
    <dbReference type="NCBI Taxonomy" id="244734"/>
    <lineage>
        <taxon>Bacteria</taxon>
        <taxon>Pseudomonadati</taxon>
        <taxon>Pseudomonadota</taxon>
        <taxon>Alphaproteobacteria</taxon>
        <taxon>Hyphomicrobiales</taxon>
        <taxon>Nitrobacteraceae</taxon>
        <taxon>Bradyrhizobium</taxon>
    </lineage>
</organism>
<accession>A0A5P6P0F5</accession>
<protein>
    <submittedName>
        <fullName evidence="3">Uncharacterized protein</fullName>
    </submittedName>
</protein>
<keyword evidence="2" id="KW-0472">Membrane</keyword>
<evidence type="ECO:0000313" key="4">
    <source>
        <dbReference type="Proteomes" id="UP000325641"/>
    </source>
</evidence>
<name>A0A5P6P0F5_9BRAD</name>
<keyword evidence="2" id="KW-1133">Transmembrane helix</keyword>